<dbReference type="Proteomes" id="UP001159042">
    <property type="component" value="Unassembled WGS sequence"/>
</dbReference>
<evidence type="ECO:0000256" key="1">
    <source>
        <dbReference type="ARBA" id="ARBA00004479"/>
    </source>
</evidence>
<feature type="domain" description="GOLD" evidence="12">
    <location>
        <begin position="34"/>
        <end position="118"/>
    </location>
</feature>
<dbReference type="SMART" id="SM01190">
    <property type="entry name" value="EMP24_GP25L"/>
    <property type="match status" value="1"/>
</dbReference>
<comment type="similarity">
    <text evidence="2 9">Belongs to the EMP24/GP25L family.</text>
</comment>
<dbReference type="Pfam" id="PF01105">
    <property type="entry name" value="EMP24_GP25L"/>
    <property type="match status" value="1"/>
</dbReference>
<keyword evidence="3" id="KW-0217">Developmental protein</keyword>
<keyword evidence="5 11" id="KW-0732">Signal</keyword>
<name>A0AAV8VLJ9_9CUCU</name>
<dbReference type="EMBL" id="JANEYG010000056">
    <property type="protein sequence ID" value="KAJ8915226.1"/>
    <property type="molecule type" value="Genomic_DNA"/>
</dbReference>
<keyword evidence="4 9" id="KW-0812">Transmembrane</keyword>
<keyword evidence="6 10" id="KW-1133">Transmembrane helix</keyword>
<dbReference type="AlphaFoldDB" id="A0AAV8VLJ9"/>
<evidence type="ECO:0000256" key="5">
    <source>
        <dbReference type="ARBA" id="ARBA00022729"/>
    </source>
</evidence>
<evidence type="ECO:0000256" key="10">
    <source>
        <dbReference type="SAM" id="Phobius"/>
    </source>
</evidence>
<keyword evidence="14" id="KW-1185">Reference proteome</keyword>
<organism evidence="13 14">
    <name type="scientific">Exocentrus adspersus</name>
    <dbReference type="NCBI Taxonomy" id="1586481"/>
    <lineage>
        <taxon>Eukaryota</taxon>
        <taxon>Metazoa</taxon>
        <taxon>Ecdysozoa</taxon>
        <taxon>Arthropoda</taxon>
        <taxon>Hexapoda</taxon>
        <taxon>Insecta</taxon>
        <taxon>Pterygota</taxon>
        <taxon>Neoptera</taxon>
        <taxon>Endopterygota</taxon>
        <taxon>Coleoptera</taxon>
        <taxon>Polyphaga</taxon>
        <taxon>Cucujiformia</taxon>
        <taxon>Chrysomeloidea</taxon>
        <taxon>Cerambycidae</taxon>
        <taxon>Lamiinae</taxon>
        <taxon>Acanthocinini</taxon>
        <taxon>Exocentrus</taxon>
    </lineage>
</organism>
<protein>
    <recommendedName>
        <fullName evidence="12">GOLD domain-containing protein</fullName>
    </recommendedName>
</protein>
<feature type="chain" id="PRO_5043317055" description="GOLD domain-containing protein" evidence="11">
    <location>
        <begin position="21"/>
        <end position="231"/>
    </location>
</feature>
<evidence type="ECO:0000256" key="6">
    <source>
        <dbReference type="ARBA" id="ARBA00022989"/>
    </source>
</evidence>
<gene>
    <name evidence="13" type="ORF">NQ315_015449</name>
</gene>
<comment type="subcellular location">
    <subcellularLocation>
        <location evidence="8">Endomembrane system</location>
        <topology evidence="8">Single-pass membrane protein</topology>
    </subcellularLocation>
    <subcellularLocation>
        <location evidence="1 9">Membrane</location>
        <topology evidence="1 9">Single-pass type I membrane protein</topology>
    </subcellularLocation>
</comment>
<comment type="caution">
    <text evidence="13">The sequence shown here is derived from an EMBL/GenBank/DDBJ whole genome shotgun (WGS) entry which is preliminary data.</text>
</comment>
<evidence type="ECO:0000256" key="7">
    <source>
        <dbReference type="ARBA" id="ARBA00023136"/>
    </source>
</evidence>
<proteinExistence type="inferred from homology"/>
<evidence type="ECO:0000256" key="2">
    <source>
        <dbReference type="ARBA" id="ARBA00007104"/>
    </source>
</evidence>
<evidence type="ECO:0000256" key="9">
    <source>
        <dbReference type="RuleBase" id="RU003827"/>
    </source>
</evidence>
<dbReference type="PANTHER" id="PTHR22811">
    <property type="entry name" value="TRANSMEMBRANE EMP24 DOMAIN-CONTAINING PROTEIN"/>
    <property type="match status" value="1"/>
</dbReference>
<accession>A0AAV8VLJ9</accession>
<evidence type="ECO:0000259" key="12">
    <source>
        <dbReference type="PROSITE" id="PS50866"/>
    </source>
</evidence>
<evidence type="ECO:0000313" key="14">
    <source>
        <dbReference type="Proteomes" id="UP001159042"/>
    </source>
</evidence>
<evidence type="ECO:0000256" key="11">
    <source>
        <dbReference type="SAM" id="SignalP"/>
    </source>
</evidence>
<dbReference type="SUPFAM" id="SSF101576">
    <property type="entry name" value="Supernatant protein factor (SPF), C-terminal domain"/>
    <property type="match status" value="1"/>
</dbReference>
<dbReference type="InterPro" id="IPR009038">
    <property type="entry name" value="GOLD_dom"/>
</dbReference>
<dbReference type="InterPro" id="IPR036598">
    <property type="entry name" value="GOLD_dom_sf"/>
</dbReference>
<sequence length="231" mass="26597">MTPYVILTSLILLLSHQAHSIERELTVNVEPRREDCFYEIVKQSDTIELDYQVIDGEHGDLDINFRLVDPTGRILLGDYKKSENTHQVTATTSGDYRFCFDNTFSSYNTKTVFFELSIGPVHDTEWGSDENFNFDGITASQVFDAKVEDVNEIVNGVRNSLNKVQHLQDLIKSTEARDRNIAEENNFKVTTYSLFQLVLMLAVGTIQVVMVKSLFDEHSRVHRIWKNLNQR</sequence>
<keyword evidence="7 10" id="KW-0472">Membrane</keyword>
<evidence type="ECO:0000256" key="8">
    <source>
        <dbReference type="ARBA" id="ARBA00037847"/>
    </source>
</evidence>
<dbReference type="GO" id="GO:0012505">
    <property type="term" value="C:endomembrane system"/>
    <property type="evidence" value="ECO:0007669"/>
    <property type="project" value="UniProtKB-SubCell"/>
</dbReference>
<dbReference type="GO" id="GO:0016020">
    <property type="term" value="C:membrane"/>
    <property type="evidence" value="ECO:0007669"/>
    <property type="project" value="UniProtKB-SubCell"/>
</dbReference>
<evidence type="ECO:0000256" key="4">
    <source>
        <dbReference type="ARBA" id="ARBA00022692"/>
    </source>
</evidence>
<feature type="signal peptide" evidence="11">
    <location>
        <begin position="1"/>
        <end position="20"/>
    </location>
</feature>
<reference evidence="13 14" key="1">
    <citation type="journal article" date="2023" name="Insect Mol. Biol.">
        <title>Genome sequencing provides insights into the evolution of gene families encoding plant cell wall-degrading enzymes in longhorned beetles.</title>
        <authorList>
            <person name="Shin N.R."/>
            <person name="Okamura Y."/>
            <person name="Kirsch R."/>
            <person name="Pauchet Y."/>
        </authorList>
    </citation>
    <scope>NUCLEOTIDE SEQUENCE [LARGE SCALE GENOMIC DNA]</scope>
    <source>
        <strain evidence="13">EAD_L_NR</strain>
    </source>
</reference>
<evidence type="ECO:0000313" key="13">
    <source>
        <dbReference type="EMBL" id="KAJ8915226.1"/>
    </source>
</evidence>
<feature type="transmembrane region" description="Helical" evidence="10">
    <location>
        <begin position="194"/>
        <end position="215"/>
    </location>
</feature>
<dbReference type="PROSITE" id="PS50866">
    <property type="entry name" value="GOLD"/>
    <property type="match status" value="1"/>
</dbReference>
<dbReference type="InterPro" id="IPR015720">
    <property type="entry name" value="Emp24-like"/>
</dbReference>
<evidence type="ECO:0000256" key="3">
    <source>
        <dbReference type="ARBA" id="ARBA00022473"/>
    </source>
</evidence>